<evidence type="ECO:0008006" key="10">
    <source>
        <dbReference type="Google" id="ProtNLM"/>
    </source>
</evidence>
<dbReference type="EMBL" id="JABBZM010000036">
    <property type="protein sequence ID" value="NMV41675.1"/>
    <property type="molecule type" value="Genomic_DNA"/>
</dbReference>
<keyword evidence="7" id="KW-0472">Membrane</keyword>
<keyword evidence="4" id="KW-0378">Hydrolase</keyword>
<feature type="transmembrane region" description="Helical" evidence="7">
    <location>
        <begin position="125"/>
        <end position="146"/>
    </location>
</feature>
<feature type="transmembrane region" description="Helical" evidence="7">
    <location>
        <begin position="12"/>
        <end position="33"/>
    </location>
</feature>
<evidence type="ECO:0000313" key="9">
    <source>
        <dbReference type="Proteomes" id="UP000575469"/>
    </source>
</evidence>
<dbReference type="AlphaFoldDB" id="A0A848P8L3"/>
<sequence length="189" mass="20629">MHRYFPVRGLRICGAPVYVHWTVMVVAVALLAYSIKAPIAALATLASYFGILLLHESGHAWFARRLGCRPHSIHVGLFHGRCTYDTPAHDWTRSVVAWGGVLAQFAVAIPLVLLDQLTGAGHLPVLGPMIAYLGYLSTFVAVVNLAPAPGLDGAQAWRVFRLRRGPPGPSAEVHQPPVKPIRSHLRRVK</sequence>
<gene>
    <name evidence="8" type="ORF">HGR00_27540</name>
</gene>
<keyword evidence="7" id="KW-0812">Transmembrane</keyword>
<reference evidence="8 9" key="1">
    <citation type="submission" date="2020-04" db="EMBL/GenBank/DDBJ databases">
        <title>Ralstonia insidiosa genome sequencing and assembly.</title>
        <authorList>
            <person name="Martins R.C.R."/>
            <person name="Perdigao-Neto L.V."/>
            <person name="Levin A.S.S."/>
            <person name="Costa S.F."/>
        </authorList>
    </citation>
    <scope>NUCLEOTIDE SEQUENCE [LARGE SCALE GENOMIC DNA]</scope>
    <source>
        <strain evidence="8 9">5047</strain>
    </source>
</reference>
<comment type="similarity">
    <text evidence="2">Belongs to the peptidase M50B family.</text>
</comment>
<protein>
    <recommendedName>
        <fullName evidence="10">Peptidase M50 domain-containing protein</fullName>
    </recommendedName>
</protein>
<proteinExistence type="inferred from homology"/>
<evidence type="ECO:0000256" key="2">
    <source>
        <dbReference type="ARBA" id="ARBA00007931"/>
    </source>
</evidence>
<dbReference type="PANTHER" id="PTHR39188:SF3">
    <property type="entry name" value="STAGE IV SPORULATION PROTEIN FB"/>
    <property type="match status" value="1"/>
</dbReference>
<evidence type="ECO:0000256" key="1">
    <source>
        <dbReference type="ARBA" id="ARBA00001947"/>
    </source>
</evidence>
<keyword evidence="3" id="KW-0645">Protease</keyword>
<evidence type="ECO:0000256" key="3">
    <source>
        <dbReference type="ARBA" id="ARBA00022670"/>
    </source>
</evidence>
<dbReference type="Proteomes" id="UP000575469">
    <property type="component" value="Unassembled WGS sequence"/>
</dbReference>
<evidence type="ECO:0000313" key="8">
    <source>
        <dbReference type="EMBL" id="NMV41675.1"/>
    </source>
</evidence>
<name>A0A848P8L3_9RALS</name>
<dbReference type="GO" id="GO:0008237">
    <property type="term" value="F:metallopeptidase activity"/>
    <property type="evidence" value="ECO:0007669"/>
    <property type="project" value="UniProtKB-KW"/>
</dbReference>
<accession>A0A848P8L3</accession>
<comment type="cofactor">
    <cofactor evidence="1">
        <name>Zn(2+)</name>
        <dbReference type="ChEBI" id="CHEBI:29105"/>
    </cofactor>
</comment>
<keyword evidence="6" id="KW-0482">Metalloprotease</keyword>
<evidence type="ECO:0000256" key="6">
    <source>
        <dbReference type="ARBA" id="ARBA00023049"/>
    </source>
</evidence>
<organism evidence="8 9">
    <name type="scientific">Ralstonia insidiosa</name>
    <dbReference type="NCBI Taxonomy" id="190721"/>
    <lineage>
        <taxon>Bacteria</taxon>
        <taxon>Pseudomonadati</taxon>
        <taxon>Pseudomonadota</taxon>
        <taxon>Betaproteobacteria</taxon>
        <taxon>Burkholderiales</taxon>
        <taxon>Burkholderiaceae</taxon>
        <taxon>Ralstonia</taxon>
    </lineage>
</organism>
<evidence type="ECO:0000256" key="4">
    <source>
        <dbReference type="ARBA" id="ARBA00022801"/>
    </source>
</evidence>
<evidence type="ECO:0000256" key="7">
    <source>
        <dbReference type="SAM" id="Phobius"/>
    </source>
</evidence>
<dbReference type="RefSeq" id="WP_169341773.1">
    <property type="nucleotide sequence ID" value="NZ_JABBZM010000036.1"/>
</dbReference>
<comment type="caution">
    <text evidence="8">The sequence shown here is derived from an EMBL/GenBank/DDBJ whole genome shotgun (WGS) entry which is preliminary data.</text>
</comment>
<dbReference type="GO" id="GO:0006508">
    <property type="term" value="P:proteolysis"/>
    <property type="evidence" value="ECO:0007669"/>
    <property type="project" value="UniProtKB-KW"/>
</dbReference>
<dbReference type="PANTHER" id="PTHR39188">
    <property type="entry name" value="MEMBRANE-ASSOCIATED ZINC METALLOPROTEASE M50B"/>
    <property type="match status" value="1"/>
</dbReference>
<evidence type="ECO:0000256" key="5">
    <source>
        <dbReference type="ARBA" id="ARBA00022833"/>
    </source>
</evidence>
<feature type="transmembrane region" description="Helical" evidence="7">
    <location>
        <begin position="39"/>
        <end position="55"/>
    </location>
</feature>
<feature type="transmembrane region" description="Helical" evidence="7">
    <location>
        <begin position="95"/>
        <end position="113"/>
    </location>
</feature>
<keyword evidence="7" id="KW-1133">Transmembrane helix</keyword>
<keyword evidence="5" id="KW-0862">Zinc</keyword>